<evidence type="ECO:0000313" key="3">
    <source>
        <dbReference type="RefSeq" id="XP_022258479.1"/>
    </source>
</evidence>
<keyword evidence="2" id="KW-1185">Reference proteome</keyword>
<feature type="transmembrane region" description="Helical" evidence="1">
    <location>
        <begin position="12"/>
        <end position="32"/>
    </location>
</feature>
<sequence>MLAGQPLNALPWITPILFCLVLVVLLVLCTCLEKPEKSVSYGTTGRLSFLSSPSVQHVEGIGHMTVPSADDAIHISLDPKARTKDRALPDVPLVTIIRSSASELNPHLVPDNCSECNETVAKEMVNPVRPKNHRRNKTKTPTPPGMNGLTVSVSTISNSRPHSAPLTPASFDTTSLDFLQHSNLVQAVNSSSELYSMVNKIPPVHRSLISGNEKCGDQDTDSLYNDPEVVRFQQHPVSTKGLRQLPLPAFSFCKPTSSKRLHQDTTDSESFLTLQADGLFYHKFTF</sequence>
<dbReference type="GeneID" id="106474460"/>
<evidence type="ECO:0000256" key="1">
    <source>
        <dbReference type="SAM" id="Phobius"/>
    </source>
</evidence>
<gene>
    <name evidence="3" type="primary">LOC106474460</name>
</gene>
<dbReference type="Proteomes" id="UP000694941">
    <property type="component" value="Unplaced"/>
</dbReference>
<reference evidence="3" key="1">
    <citation type="submission" date="2025-08" db="UniProtKB">
        <authorList>
            <consortium name="RefSeq"/>
        </authorList>
    </citation>
    <scope>IDENTIFICATION</scope>
    <source>
        <tissue evidence="3">Muscle</tissue>
    </source>
</reference>
<keyword evidence="1" id="KW-0472">Membrane</keyword>
<dbReference type="RefSeq" id="XP_022258479.1">
    <property type="nucleotide sequence ID" value="XM_022402771.1"/>
</dbReference>
<feature type="non-terminal residue" evidence="3">
    <location>
        <position position="286"/>
    </location>
</feature>
<protein>
    <submittedName>
        <fullName evidence="3">Uncharacterized protein LOC106474460</fullName>
    </submittedName>
</protein>
<keyword evidence="1" id="KW-1133">Transmembrane helix</keyword>
<accession>A0ABM1TRH3</accession>
<name>A0ABM1TRH3_LIMPO</name>
<evidence type="ECO:0000313" key="2">
    <source>
        <dbReference type="Proteomes" id="UP000694941"/>
    </source>
</evidence>
<keyword evidence="1" id="KW-0812">Transmembrane</keyword>
<organism evidence="2 3">
    <name type="scientific">Limulus polyphemus</name>
    <name type="common">Atlantic horseshoe crab</name>
    <dbReference type="NCBI Taxonomy" id="6850"/>
    <lineage>
        <taxon>Eukaryota</taxon>
        <taxon>Metazoa</taxon>
        <taxon>Ecdysozoa</taxon>
        <taxon>Arthropoda</taxon>
        <taxon>Chelicerata</taxon>
        <taxon>Merostomata</taxon>
        <taxon>Xiphosura</taxon>
        <taxon>Limulidae</taxon>
        <taxon>Limulus</taxon>
    </lineage>
</organism>
<proteinExistence type="predicted"/>